<dbReference type="GO" id="GO:0003729">
    <property type="term" value="F:mRNA binding"/>
    <property type="evidence" value="ECO:0007669"/>
    <property type="project" value="TreeGrafter"/>
</dbReference>
<dbReference type="PANTHER" id="PTHR12537">
    <property type="entry name" value="RNA BINDING PROTEIN PUMILIO-RELATED"/>
    <property type="match status" value="1"/>
</dbReference>
<dbReference type="EMBL" id="CAJJDO010000084">
    <property type="protein sequence ID" value="CAD8185117.1"/>
    <property type="molecule type" value="Genomic_DNA"/>
</dbReference>
<evidence type="ECO:0000256" key="1">
    <source>
        <dbReference type="ARBA" id="ARBA00022737"/>
    </source>
</evidence>
<dbReference type="InterPro" id="IPR001313">
    <property type="entry name" value="Pumilio_RNA-bd_rpt"/>
</dbReference>
<name>A0A8S1W850_9CILI</name>
<feature type="repeat" description="Pumilio" evidence="2">
    <location>
        <begin position="284"/>
        <end position="323"/>
    </location>
</feature>
<organism evidence="5 6">
    <name type="scientific">Paramecium pentaurelia</name>
    <dbReference type="NCBI Taxonomy" id="43138"/>
    <lineage>
        <taxon>Eukaryota</taxon>
        <taxon>Sar</taxon>
        <taxon>Alveolata</taxon>
        <taxon>Ciliophora</taxon>
        <taxon>Intramacronucleata</taxon>
        <taxon>Oligohymenophorea</taxon>
        <taxon>Peniculida</taxon>
        <taxon>Parameciidae</taxon>
        <taxon>Paramecium</taxon>
    </lineage>
</organism>
<dbReference type="GO" id="GO:0010608">
    <property type="term" value="P:post-transcriptional regulation of gene expression"/>
    <property type="evidence" value="ECO:0007669"/>
    <property type="project" value="TreeGrafter"/>
</dbReference>
<keyword evidence="1" id="KW-0677">Repeat</keyword>
<evidence type="ECO:0000256" key="3">
    <source>
        <dbReference type="SAM" id="MobiDB-lite"/>
    </source>
</evidence>
<evidence type="ECO:0000256" key="2">
    <source>
        <dbReference type="PROSITE-ProRule" id="PRU00317"/>
    </source>
</evidence>
<evidence type="ECO:0000259" key="4">
    <source>
        <dbReference type="PROSITE" id="PS50303"/>
    </source>
</evidence>
<accession>A0A8S1W850</accession>
<evidence type="ECO:0000313" key="6">
    <source>
        <dbReference type="Proteomes" id="UP000689195"/>
    </source>
</evidence>
<dbReference type="SMART" id="SM00025">
    <property type="entry name" value="Pumilio"/>
    <property type="match status" value="7"/>
</dbReference>
<keyword evidence="6" id="KW-1185">Reference proteome</keyword>
<evidence type="ECO:0000313" key="5">
    <source>
        <dbReference type="EMBL" id="CAD8185117.1"/>
    </source>
</evidence>
<dbReference type="GO" id="GO:0005737">
    <property type="term" value="C:cytoplasm"/>
    <property type="evidence" value="ECO:0007669"/>
    <property type="project" value="TreeGrafter"/>
</dbReference>
<protein>
    <recommendedName>
        <fullName evidence="4">PUM-HD domain-containing protein</fullName>
    </recommendedName>
</protein>
<dbReference type="Pfam" id="PF00806">
    <property type="entry name" value="PUF"/>
    <property type="match status" value="6"/>
</dbReference>
<comment type="caution">
    <text evidence="5">The sequence shown here is derived from an EMBL/GenBank/DDBJ whole genome shotgun (WGS) entry which is preliminary data.</text>
</comment>
<dbReference type="PROSITE" id="PS50302">
    <property type="entry name" value="PUM"/>
    <property type="match status" value="3"/>
</dbReference>
<feature type="repeat" description="Pumilio" evidence="2">
    <location>
        <begin position="121"/>
        <end position="156"/>
    </location>
</feature>
<feature type="region of interest" description="Disordered" evidence="3">
    <location>
        <begin position="440"/>
        <end position="463"/>
    </location>
</feature>
<feature type="compositionally biased region" description="Low complexity" evidence="3">
    <location>
        <begin position="449"/>
        <end position="463"/>
    </location>
</feature>
<sequence length="574" mass="68294">MANPHIPVEFNKDEDELKCHPSQSGSTATPTLFENSNNSKAFCAQFFEDQLHQDDDEFDELNQQLNQVLLSDSFKPSLTQAFTADMSSYLSHEKLTKNSRKMQLEYQNANLKEKEFVFNTYIKNDIENFSLDKYRHYILEKIIEVGPPSHKNIILDRIYKQIHKLIKDLYACKVMQKGLEVMTFNPQDSPEQFENYLSFIHQDNALMKKIYIDKIANQIIQKSLEILEGNNLLKLLQILQKYILNNNKEKFELSTDQYGCLIVNKIIDIYPKQFELQTKQICNDIIVRAIENCSCLTRRQYANYIIQQILEKGQEVHKRLLMDQYLIKDFISMSLDKYGSNVAEKAIIYAGPQWRLKLWEEEVSISESSFKKLINDQYANYPIQRLFEYLEQQQRNEFIALLNKLHGNNQLNNHGLIVMKFAQANYSVKRYTQKIVQSELNKHSKNQDKSNNNNNKVQKKQLNQQIPQLQMQQQQQLLYQQQYQQQMQQMIFQQSQFKQFDQQQYQAAVMQQMLMFQQQQQQLLTQMPQLYNQDMNYMPYPIMTQEQQMMMLRWIQSQQQLCNSNIKFQNGQQK</sequence>
<feature type="domain" description="PUM-HD" evidence="4">
    <location>
        <begin position="57"/>
        <end position="439"/>
    </location>
</feature>
<dbReference type="PANTHER" id="PTHR12537:SF12">
    <property type="entry name" value="MATERNAL PROTEIN PUMILIO"/>
    <property type="match status" value="1"/>
</dbReference>
<dbReference type="PROSITE" id="PS50303">
    <property type="entry name" value="PUM_HD"/>
    <property type="match status" value="1"/>
</dbReference>
<feature type="repeat" description="Pumilio" evidence="2">
    <location>
        <begin position="364"/>
        <end position="400"/>
    </location>
</feature>
<dbReference type="OrthoDB" id="668540at2759"/>
<feature type="region of interest" description="Disordered" evidence="3">
    <location>
        <begin position="1"/>
        <end position="30"/>
    </location>
</feature>
<proteinExistence type="predicted"/>
<dbReference type="InterPro" id="IPR033133">
    <property type="entry name" value="PUM-HD"/>
</dbReference>
<dbReference type="AlphaFoldDB" id="A0A8S1W850"/>
<reference evidence="5" key="1">
    <citation type="submission" date="2021-01" db="EMBL/GenBank/DDBJ databases">
        <authorList>
            <consortium name="Genoscope - CEA"/>
            <person name="William W."/>
        </authorList>
    </citation>
    <scope>NUCLEOTIDE SEQUENCE</scope>
</reference>
<dbReference type="Proteomes" id="UP000689195">
    <property type="component" value="Unassembled WGS sequence"/>
</dbReference>
<gene>
    <name evidence="5" type="ORF">PPENT_87.1.T0840171</name>
</gene>
<feature type="compositionally biased region" description="Polar residues" evidence="3">
    <location>
        <begin position="21"/>
        <end position="30"/>
    </location>
</feature>